<evidence type="ECO:0000313" key="3">
    <source>
        <dbReference type="Proteomes" id="UP000708148"/>
    </source>
</evidence>
<dbReference type="SUPFAM" id="SSF50978">
    <property type="entry name" value="WD40 repeat-like"/>
    <property type="match status" value="2"/>
</dbReference>
<sequence>MAATGDGSALAVGREGGAIEVWDAEAHRWNCCLVIPGRDEASLSSLVWVRDSSDGSWRLFSSGLDGNLCEWDLVNRQPSHTMDSYGGAIWALAVAPEAPDDEGGESHLALACDSGSVQIFCVESGSGGAYLKRTCTGGSGRALCVCWHPEGHSIVAGHSGGTVHVWDWKTGRETLCLRCGPGPRGTKLAVWSVLALPGHTLVTGDSSGRVVFWDGRFGTQVKSFKIHEADVMAMAGSADGRSVFASGADVQIALFRQMDQRQGGWTFIESRRPHSHDVRSLITTGGGDTKFEERLVSGSQDARVLQIAVTRFNKANPTALTVAPEAPIICTAAQGKGDDQVNLMLTASGRQLDLWRLARPVRLGKRWRCSEGDAVDVAAVPAHLARIDAAGPWHIACAALAPDGRLLAISDCKRTRVMQIDGDCGWDQGMGEGGSKVVVKRCRVEGKLPSADRVVFVPGSDLVAIATRTGSVLLVDLDEGAVVGTMALQEAPRPKISMPLASRTIPRGVQAFKASPNGRWIAAAIGLRVQLFNLDSRKHHGVLPPLSDSVPIAALCFSNCSKHCIVANARNRVGIYDVCTLTPSSWMLSHGGALPKWLLNMPGQAMDLSCHPGREARDVVLHTPKAFCHIDFSRPPAIPDGPPPRAPGPAAPAGSRAGENCRVITLANPCLHWSFLSPDSAVLVEVPWADVARGFLPPVYRHRYGA</sequence>
<name>A0A8S1IVH0_9CHLO</name>
<dbReference type="InterPro" id="IPR036322">
    <property type="entry name" value="WD40_repeat_dom_sf"/>
</dbReference>
<dbReference type="PANTHER" id="PTHR45086:SF1">
    <property type="entry name" value="WD REPEAT-CONTAINING PROTEIN PCN"/>
    <property type="match status" value="1"/>
</dbReference>
<organism evidence="2 3">
    <name type="scientific">Ostreobium quekettii</name>
    <dbReference type="NCBI Taxonomy" id="121088"/>
    <lineage>
        <taxon>Eukaryota</taxon>
        <taxon>Viridiplantae</taxon>
        <taxon>Chlorophyta</taxon>
        <taxon>core chlorophytes</taxon>
        <taxon>Ulvophyceae</taxon>
        <taxon>TCBD clade</taxon>
        <taxon>Bryopsidales</taxon>
        <taxon>Ostreobineae</taxon>
        <taxon>Ostreobiaceae</taxon>
        <taxon>Ostreobium</taxon>
    </lineage>
</organism>
<dbReference type="GO" id="GO:0035266">
    <property type="term" value="P:meristem growth"/>
    <property type="evidence" value="ECO:0007669"/>
    <property type="project" value="InterPro"/>
</dbReference>
<dbReference type="GO" id="GO:0010073">
    <property type="term" value="P:meristem maintenance"/>
    <property type="evidence" value="ECO:0007669"/>
    <property type="project" value="InterPro"/>
</dbReference>
<dbReference type="Proteomes" id="UP000708148">
    <property type="component" value="Unassembled WGS sequence"/>
</dbReference>
<dbReference type="InterPro" id="IPR001680">
    <property type="entry name" value="WD40_rpt"/>
</dbReference>
<comment type="caution">
    <text evidence="2">The sequence shown here is derived from an EMBL/GenBank/DDBJ whole genome shotgun (WGS) entry which is preliminary data.</text>
</comment>
<gene>
    <name evidence="2" type="ORF">OSTQU699_LOCUS4172</name>
</gene>
<dbReference type="PANTHER" id="PTHR45086">
    <property type="entry name" value="WD REPEAT-CONTAINING PROTEIN PCN"/>
    <property type="match status" value="1"/>
</dbReference>
<dbReference type="AlphaFoldDB" id="A0A8S1IVH0"/>
<feature type="repeat" description="WD" evidence="1">
    <location>
        <begin position="135"/>
        <end position="176"/>
    </location>
</feature>
<evidence type="ECO:0000256" key="1">
    <source>
        <dbReference type="PROSITE-ProRule" id="PRU00221"/>
    </source>
</evidence>
<dbReference type="OrthoDB" id="8883818at2759"/>
<dbReference type="PROSITE" id="PS50082">
    <property type="entry name" value="WD_REPEATS_2"/>
    <property type="match status" value="1"/>
</dbReference>
<dbReference type="SMART" id="SM00320">
    <property type="entry name" value="WD40"/>
    <property type="match status" value="6"/>
</dbReference>
<keyword evidence="3" id="KW-1185">Reference proteome</keyword>
<evidence type="ECO:0000313" key="2">
    <source>
        <dbReference type="EMBL" id="CAD7698813.1"/>
    </source>
</evidence>
<keyword evidence="1" id="KW-0853">WD repeat</keyword>
<dbReference type="Gene3D" id="2.130.10.10">
    <property type="entry name" value="YVTN repeat-like/Quinoprotein amine dehydrogenase"/>
    <property type="match status" value="3"/>
</dbReference>
<dbReference type="EMBL" id="CAJHUC010000887">
    <property type="protein sequence ID" value="CAD7698813.1"/>
    <property type="molecule type" value="Genomic_DNA"/>
</dbReference>
<accession>A0A8S1IVH0</accession>
<dbReference type="InterPro" id="IPR044622">
    <property type="entry name" value="PCN"/>
</dbReference>
<reference evidence="2" key="1">
    <citation type="submission" date="2020-12" db="EMBL/GenBank/DDBJ databases">
        <authorList>
            <person name="Iha C."/>
        </authorList>
    </citation>
    <scope>NUCLEOTIDE SEQUENCE</scope>
</reference>
<dbReference type="Pfam" id="PF00400">
    <property type="entry name" value="WD40"/>
    <property type="match status" value="1"/>
</dbReference>
<protein>
    <submittedName>
        <fullName evidence="2">Uncharacterized protein</fullName>
    </submittedName>
</protein>
<dbReference type="InterPro" id="IPR015943">
    <property type="entry name" value="WD40/YVTN_repeat-like_dom_sf"/>
</dbReference>
<proteinExistence type="predicted"/>